<dbReference type="InterPro" id="IPR002711">
    <property type="entry name" value="HNH"/>
</dbReference>
<reference evidence="3 4" key="1">
    <citation type="submission" date="2024-10" db="EMBL/GenBank/DDBJ databases">
        <title>The Natural Products Discovery Center: Release of the First 8490 Sequenced Strains for Exploring Actinobacteria Biosynthetic Diversity.</title>
        <authorList>
            <person name="Kalkreuter E."/>
            <person name="Kautsar S.A."/>
            <person name="Yang D."/>
            <person name="Bader C.D."/>
            <person name="Teijaro C.N."/>
            <person name="Fluegel L."/>
            <person name="Davis C.M."/>
            <person name="Simpson J.R."/>
            <person name="Lauterbach L."/>
            <person name="Steele A.D."/>
            <person name="Gui C."/>
            <person name="Meng S."/>
            <person name="Li G."/>
            <person name="Viehrig K."/>
            <person name="Ye F."/>
            <person name="Su P."/>
            <person name="Kiefer A.F."/>
            <person name="Nichols A."/>
            <person name="Cepeda A.J."/>
            <person name="Yan W."/>
            <person name="Fan B."/>
            <person name="Jiang Y."/>
            <person name="Adhikari A."/>
            <person name="Zheng C.-J."/>
            <person name="Schuster L."/>
            <person name="Cowan T.M."/>
            <person name="Smanski M.J."/>
            <person name="Chevrette M.G."/>
            <person name="De Carvalho L.P.S."/>
            <person name="Shen B."/>
        </authorList>
    </citation>
    <scope>NUCLEOTIDE SEQUENCE [LARGE SCALE GENOMIC DNA]</scope>
    <source>
        <strain evidence="3 4">NPDC001281</strain>
    </source>
</reference>
<organism evidence="3 4">
    <name type="scientific">Microtetraspora fusca</name>
    <dbReference type="NCBI Taxonomy" id="1997"/>
    <lineage>
        <taxon>Bacteria</taxon>
        <taxon>Bacillati</taxon>
        <taxon>Actinomycetota</taxon>
        <taxon>Actinomycetes</taxon>
        <taxon>Streptosporangiales</taxon>
        <taxon>Streptosporangiaceae</taxon>
        <taxon>Microtetraspora</taxon>
    </lineage>
</organism>
<feature type="domain" description="Helicase ATP-binding" evidence="1">
    <location>
        <begin position="80"/>
        <end position="239"/>
    </location>
</feature>
<keyword evidence="3" id="KW-0547">Nucleotide-binding</keyword>
<dbReference type="SMART" id="SM00487">
    <property type="entry name" value="DEXDc"/>
    <property type="match status" value="1"/>
</dbReference>
<dbReference type="PROSITE" id="PS51194">
    <property type="entry name" value="HELICASE_CTER"/>
    <property type="match status" value="1"/>
</dbReference>
<dbReference type="Pfam" id="PF01844">
    <property type="entry name" value="HNH"/>
    <property type="match status" value="1"/>
</dbReference>
<dbReference type="PANTHER" id="PTHR47396:SF2">
    <property type="entry name" value="HELICASE ATP-BINDING DOMAIN-CONTAINING PROTEIN"/>
    <property type="match status" value="1"/>
</dbReference>
<sequence>MRRRFNTRERVALFLAADGRCEECGTDLQPGWHGDHVHPHSKGGPTDVINGQALCPACNLKKGNRSMSNLREWQAQARSAFYSMGHRDFLVAATPGAGKTRFALTLARELLDARTAEKVVIVVPTDALRRQWADAGAELGLSLMPVSVPEDYDKAGYDGCVLTYAQVARGVGADLVRRLTRKPTLALLDEVHHAGENKSWGEGLTHALENAVFRLALTGTPWRRDNSSPIPFVNYTDAGKVIVDYAYEYGVAVADGVCRRIEFHAYDGEAQWVDCGKISRAELGADLKDDDVSAVLDAILKPDHSWMPALLEQAVRALEELRLEVPDAGGLVVAERQWMAEAYARKLKELTGEEPIIAVSDDPDAKNNIDRFRKGKTKWLVAVRMVSEGVDIPRLAVGVYAAKVRTPLFFRQVVGRFVRIREGEEFNARLFIPAIPALMAHAREIEEELRHQLDLEAERYEKAQAESRSNQQMLEFREPLSASPAVFDRAILGGDEVAPAEMDAATEWCRRNGIPTTFATNVARGLRENVPPVQVTGLVVAPTPPVEPRHRREKMLRGEVDSLAGKVAHKTGKEKREINAELLRRGFPPRAKASLEQLEQMREFLARWWGQS</sequence>
<dbReference type="Pfam" id="PF00271">
    <property type="entry name" value="Helicase_C"/>
    <property type="match status" value="1"/>
</dbReference>
<dbReference type="PROSITE" id="PS51192">
    <property type="entry name" value="HELICASE_ATP_BIND_1"/>
    <property type="match status" value="1"/>
</dbReference>
<dbReference type="InterPro" id="IPR001650">
    <property type="entry name" value="Helicase_C-like"/>
</dbReference>
<name>A0ABW6VNL7_MICFU</name>
<evidence type="ECO:0000313" key="3">
    <source>
        <dbReference type="EMBL" id="MFF4779394.1"/>
    </source>
</evidence>
<dbReference type="Pfam" id="PF04851">
    <property type="entry name" value="ResIII"/>
    <property type="match status" value="1"/>
</dbReference>
<dbReference type="InterPro" id="IPR006935">
    <property type="entry name" value="Helicase/UvrB_N"/>
</dbReference>
<comment type="caution">
    <text evidence="3">The sequence shown here is derived from an EMBL/GenBank/DDBJ whole genome shotgun (WGS) entry which is preliminary data.</text>
</comment>
<dbReference type="Gene3D" id="1.10.30.50">
    <property type="match status" value="1"/>
</dbReference>
<dbReference type="EMBL" id="JBIAXI010000049">
    <property type="protein sequence ID" value="MFF4779394.1"/>
    <property type="molecule type" value="Genomic_DNA"/>
</dbReference>
<evidence type="ECO:0000259" key="1">
    <source>
        <dbReference type="PROSITE" id="PS51192"/>
    </source>
</evidence>
<feature type="domain" description="Helicase C-terminal" evidence="2">
    <location>
        <begin position="310"/>
        <end position="475"/>
    </location>
</feature>
<dbReference type="SMART" id="SM00507">
    <property type="entry name" value="HNHc"/>
    <property type="match status" value="1"/>
</dbReference>
<dbReference type="Gene3D" id="3.40.50.10810">
    <property type="entry name" value="Tandem AAA-ATPase domain"/>
    <property type="match status" value="1"/>
</dbReference>
<dbReference type="Proteomes" id="UP001602119">
    <property type="component" value="Unassembled WGS sequence"/>
</dbReference>
<protein>
    <submittedName>
        <fullName evidence="3">DEAD/DEAH box helicase family protein</fullName>
    </submittedName>
</protein>
<keyword evidence="3" id="KW-0378">Hydrolase</keyword>
<keyword evidence="3" id="KW-0067">ATP-binding</keyword>
<evidence type="ECO:0000313" key="4">
    <source>
        <dbReference type="Proteomes" id="UP001602119"/>
    </source>
</evidence>
<keyword evidence="4" id="KW-1185">Reference proteome</keyword>
<gene>
    <name evidence="3" type="ORF">ACFY05_41925</name>
</gene>
<dbReference type="CDD" id="cd00085">
    <property type="entry name" value="HNHc"/>
    <property type="match status" value="1"/>
</dbReference>
<dbReference type="InterPro" id="IPR027417">
    <property type="entry name" value="P-loop_NTPase"/>
</dbReference>
<evidence type="ECO:0000259" key="2">
    <source>
        <dbReference type="PROSITE" id="PS51194"/>
    </source>
</evidence>
<dbReference type="InterPro" id="IPR038718">
    <property type="entry name" value="SNF2-like_sf"/>
</dbReference>
<dbReference type="InterPro" id="IPR003615">
    <property type="entry name" value="HNH_nuc"/>
</dbReference>
<dbReference type="GO" id="GO:0004386">
    <property type="term" value="F:helicase activity"/>
    <property type="evidence" value="ECO:0007669"/>
    <property type="project" value="UniProtKB-KW"/>
</dbReference>
<dbReference type="Gene3D" id="3.40.50.300">
    <property type="entry name" value="P-loop containing nucleotide triphosphate hydrolases"/>
    <property type="match status" value="1"/>
</dbReference>
<keyword evidence="3" id="KW-0347">Helicase</keyword>
<dbReference type="SUPFAM" id="SSF52540">
    <property type="entry name" value="P-loop containing nucleoside triphosphate hydrolases"/>
    <property type="match status" value="1"/>
</dbReference>
<dbReference type="PANTHER" id="PTHR47396">
    <property type="entry name" value="TYPE I RESTRICTION ENZYME ECOKI R PROTEIN"/>
    <property type="match status" value="1"/>
</dbReference>
<proteinExistence type="predicted"/>
<accession>A0ABW6VNL7</accession>
<dbReference type="RefSeq" id="WP_387348141.1">
    <property type="nucleotide sequence ID" value="NZ_JBIAXI010000049.1"/>
</dbReference>
<dbReference type="InterPro" id="IPR050742">
    <property type="entry name" value="Helicase_Restrict-Modif_Enz"/>
</dbReference>
<dbReference type="InterPro" id="IPR014001">
    <property type="entry name" value="Helicase_ATP-bd"/>
</dbReference>